<evidence type="ECO:0000256" key="7">
    <source>
        <dbReference type="ARBA" id="ARBA00022763"/>
    </source>
</evidence>
<evidence type="ECO:0000256" key="11">
    <source>
        <dbReference type="ARBA" id="ARBA00023004"/>
    </source>
</evidence>
<name>A0A1R4A9Y5_BABMR</name>
<gene>
    <name evidence="20" type="ORF">BMR1_02g00275</name>
</gene>
<dbReference type="KEGG" id="bmic:BMR1_02g00275"/>
<keyword evidence="10" id="KW-0067">ATP-binding</keyword>
<evidence type="ECO:0000256" key="14">
    <source>
        <dbReference type="ARBA" id="ARBA00023204"/>
    </source>
</evidence>
<dbReference type="InterPro" id="IPR013020">
    <property type="entry name" value="Rad3/Chl1-like"/>
</dbReference>
<evidence type="ECO:0000256" key="8">
    <source>
        <dbReference type="ARBA" id="ARBA00022801"/>
    </source>
</evidence>
<evidence type="ECO:0000313" key="20">
    <source>
        <dbReference type="EMBL" id="SJK85787.1"/>
    </source>
</evidence>
<evidence type="ECO:0000256" key="17">
    <source>
        <dbReference type="ARBA" id="ARBA00044969"/>
    </source>
</evidence>
<dbReference type="GO" id="GO:0046872">
    <property type="term" value="F:metal ion binding"/>
    <property type="evidence" value="ECO:0007669"/>
    <property type="project" value="UniProtKB-KW"/>
</dbReference>
<dbReference type="GO" id="GO:0003684">
    <property type="term" value="F:damaged DNA binding"/>
    <property type="evidence" value="ECO:0007669"/>
    <property type="project" value="TreeGrafter"/>
</dbReference>
<protein>
    <recommendedName>
        <fullName evidence="17">DNA 5'-3' helicase</fullName>
        <ecNumber evidence="17">5.6.2.3</ecNumber>
    </recommendedName>
</protein>
<keyword evidence="6" id="KW-0547">Nucleotide-binding</keyword>
<dbReference type="GO" id="GO:0016887">
    <property type="term" value="F:ATP hydrolysis activity"/>
    <property type="evidence" value="ECO:0007669"/>
    <property type="project" value="RHEA"/>
</dbReference>
<evidence type="ECO:0000256" key="18">
    <source>
        <dbReference type="ARBA" id="ARBA00048954"/>
    </source>
</evidence>
<evidence type="ECO:0000256" key="2">
    <source>
        <dbReference type="ARBA" id="ARBA00004123"/>
    </source>
</evidence>
<keyword evidence="5" id="KW-0479">Metal-binding</keyword>
<dbReference type="InterPro" id="IPR027417">
    <property type="entry name" value="P-loop_NTPase"/>
</dbReference>
<comment type="similarity">
    <text evidence="3">Belongs to the helicase family. RAD3/XPD subfamily.</text>
</comment>
<dbReference type="GO" id="GO:0045951">
    <property type="term" value="P:positive regulation of mitotic recombination"/>
    <property type="evidence" value="ECO:0007669"/>
    <property type="project" value="TreeGrafter"/>
</dbReference>
<comment type="subcellular location">
    <subcellularLocation>
        <location evidence="2">Nucleus</location>
    </subcellularLocation>
</comment>
<dbReference type="InterPro" id="IPR045028">
    <property type="entry name" value="DinG/Rad3-like"/>
</dbReference>
<evidence type="ECO:0000256" key="13">
    <source>
        <dbReference type="ARBA" id="ARBA00023125"/>
    </source>
</evidence>
<evidence type="ECO:0000256" key="9">
    <source>
        <dbReference type="ARBA" id="ARBA00022806"/>
    </source>
</evidence>
<keyword evidence="21" id="KW-1185">Reference proteome</keyword>
<keyword evidence="7" id="KW-0227">DNA damage</keyword>
<dbReference type="VEuPathDB" id="PiroplasmaDB:BMR1_02g00275"/>
<comment type="catalytic activity">
    <reaction evidence="18">
        <text>ATP + H2O = ADP + phosphate + H(+)</text>
        <dbReference type="Rhea" id="RHEA:13065"/>
        <dbReference type="ChEBI" id="CHEBI:15377"/>
        <dbReference type="ChEBI" id="CHEBI:15378"/>
        <dbReference type="ChEBI" id="CHEBI:30616"/>
        <dbReference type="ChEBI" id="CHEBI:43474"/>
        <dbReference type="ChEBI" id="CHEBI:456216"/>
        <dbReference type="EC" id="5.6.2.3"/>
    </reaction>
</comment>
<comment type="cofactor">
    <cofactor evidence="1">
        <name>[4Fe-4S] cluster</name>
        <dbReference type="ChEBI" id="CHEBI:49883"/>
    </cofactor>
</comment>
<keyword evidence="13" id="KW-0238">DNA-binding</keyword>
<keyword evidence="14" id="KW-0234">DNA repair</keyword>
<evidence type="ECO:0000313" key="21">
    <source>
        <dbReference type="Proteomes" id="UP000002899"/>
    </source>
</evidence>
<dbReference type="SUPFAM" id="SSF52540">
    <property type="entry name" value="P-loop containing nucleoside triphosphate hydrolases"/>
    <property type="match status" value="2"/>
</dbReference>
<dbReference type="PANTHER" id="PTHR11472:SF1">
    <property type="entry name" value="GENERAL TRANSCRIPTION AND DNA REPAIR FACTOR IIH HELICASE SUBUNIT XPD"/>
    <property type="match status" value="1"/>
</dbReference>
<evidence type="ECO:0000256" key="16">
    <source>
        <dbReference type="ARBA" id="ARBA00023242"/>
    </source>
</evidence>
<dbReference type="Pfam" id="PF06733">
    <property type="entry name" value="DEAD_2"/>
    <property type="match status" value="1"/>
</dbReference>
<evidence type="ECO:0000256" key="15">
    <source>
        <dbReference type="ARBA" id="ARBA00023235"/>
    </source>
</evidence>
<dbReference type="GO" id="GO:0051539">
    <property type="term" value="F:4 iron, 4 sulfur cluster binding"/>
    <property type="evidence" value="ECO:0007669"/>
    <property type="project" value="UniProtKB-KW"/>
</dbReference>
<evidence type="ECO:0000259" key="19">
    <source>
        <dbReference type="PROSITE" id="PS51193"/>
    </source>
</evidence>
<dbReference type="PROSITE" id="PS51193">
    <property type="entry name" value="HELICASE_ATP_BIND_2"/>
    <property type="match status" value="1"/>
</dbReference>
<dbReference type="InterPro" id="IPR006554">
    <property type="entry name" value="Helicase-like_DEXD_c2"/>
</dbReference>
<dbReference type="GeneID" id="24423845"/>
<keyword evidence="8 20" id="KW-0378">Hydrolase</keyword>
<evidence type="ECO:0000256" key="5">
    <source>
        <dbReference type="ARBA" id="ARBA00022723"/>
    </source>
</evidence>
<dbReference type="GO" id="GO:0005524">
    <property type="term" value="F:ATP binding"/>
    <property type="evidence" value="ECO:0007669"/>
    <property type="project" value="UniProtKB-KW"/>
</dbReference>
<dbReference type="RefSeq" id="XP_021338009.1">
    <property type="nucleotide sequence ID" value="XM_021483041.1"/>
</dbReference>
<dbReference type="Pfam" id="PF06777">
    <property type="entry name" value="HBB"/>
    <property type="match status" value="1"/>
</dbReference>
<evidence type="ECO:0000256" key="10">
    <source>
        <dbReference type="ARBA" id="ARBA00022840"/>
    </source>
</evidence>
<dbReference type="Gene3D" id="3.40.50.300">
    <property type="entry name" value="P-loop containing nucleotide triphosphate hydrolases"/>
    <property type="match status" value="2"/>
</dbReference>
<evidence type="ECO:0000256" key="12">
    <source>
        <dbReference type="ARBA" id="ARBA00023014"/>
    </source>
</evidence>
<dbReference type="InterPro" id="IPR014013">
    <property type="entry name" value="Helic_SF1/SF2_ATP-bd_DinG/Rad3"/>
</dbReference>
<sequence length="792" mass="91069">MVLFWVDGIQVFFPYSKVYPEQLAYLRCLKRALDAGGHAVLEMPTGTGKTVALFSFITAYQMAHPQSPKLIYCTRTIQEMEKALMELEKVIEYRSQQLNTPTDILAIGLASRRNLCIHPKVSLVADGNQVDDECRKLTVMWQRVDKINVTTCENVQEIPDIESLNNSGLCGYFEHVEQFWLPEYLPKGVYTLEKLKEYSKNFVHPFTGKKCSPCPYFVARKCLERANILVFNYQYLLDPKVSKTVLYNLIRFKDNFDNIKRDKEPFVVVFDEAHNIDDVCIEALSVELNLAILEGASRNLLYLSQQIERMEREDMETLKSEYQMLVSEIVDKLDDFTLEDFMSPVWTGQMLKKYMPGNIRKATHFIKFMQSIVCYLKEYIQVPEIKSQGPLTFLHNLSTEIGIDVSSFNFCYNRLKLLITTLKFTSINDLSPLFIVADFCTLIVTYSKGFIVIVEPFPEAVGIYDPILHLSCLDASLAIKHVFNTFKSVILTSGTISPLEFYPKILDFTPVLTESFPMSLDRKCICPIIVSRGSNQVPITTKFDARDDQNVLRSYGSLIVDLSKHVPDGMVCFFPSYLYMEHILSAWYESGIIANIMKNKLIFMETKDVVTTILALHNYRKACDYGRGAIFFSIARGKVAEGIDFDRHYGRCVVVIGVPFQYSLSRVLKARLEFMRIHYGIQESEFLNFDAMRQAAQCVGRIIRNKSDFGLIIFADCRFSRSDRRMALPPWILKHLDASSLCLNTEMAISVTKTFLRNMAQNYEPSRFTRLDQETLKDEEKCWALVCKILKN</sequence>
<dbReference type="PANTHER" id="PTHR11472">
    <property type="entry name" value="DNA REPAIR DEAD HELICASE RAD3/XP-D SUBFAMILY MEMBER"/>
    <property type="match status" value="1"/>
</dbReference>
<dbReference type="InterPro" id="IPR006555">
    <property type="entry name" value="ATP-dep_Helicase_C"/>
</dbReference>
<dbReference type="AlphaFoldDB" id="A0A1R4A9Y5"/>
<dbReference type="OrthoDB" id="272481at2759"/>
<proteinExistence type="inferred from homology"/>
<keyword evidence="11" id="KW-0408">Iron</keyword>
<dbReference type="FunFam" id="3.40.50.300:FF:000128">
    <property type="entry name" value="Putative DNA repair helicase RAD3"/>
    <property type="match status" value="1"/>
</dbReference>
<accession>A0A1R4A9Y5</accession>
<dbReference type="NCBIfam" id="TIGR00604">
    <property type="entry name" value="rad3"/>
    <property type="match status" value="1"/>
</dbReference>
<keyword evidence="12" id="KW-0411">Iron-sulfur</keyword>
<dbReference type="SMART" id="SM00488">
    <property type="entry name" value="DEXDc2"/>
    <property type="match status" value="1"/>
</dbReference>
<dbReference type="GO" id="GO:0006289">
    <property type="term" value="P:nucleotide-excision repair"/>
    <property type="evidence" value="ECO:0007669"/>
    <property type="project" value="InterPro"/>
</dbReference>
<evidence type="ECO:0000256" key="1">
    <source>
        <dbReference type="ARBA" id="ARBA00001966"/>
    </source>
</evidence>
<keyword evidence="4" id="KW-0004">4Fe-4S</keyword>
<dbReference type="EMBL" id="FO082872">
    <property type="protein sequence ID" value="SJK85787.1"/>
    <property type="molecule type" value="Genomic_DNA"/>
</dbReference>
<dbReference type="GO" id="GO:0005634">
    <property type="term" value="C:nucleus"/>
    <property type="evidence" value="ECO:0007669"/>
    <property type="project" value="UniProtKB-SubCell"/>
</dbReference>
<dbReference type="GO" id="GO:0043139">
    <property type="term" value="F:5'-3' DNA helicase activity"/>
    <property type="evidence" value="ECO:0007669"/>
    <property type="project" value="UniProtKB-EC"/>
</dbReference>
<evidence type="ECO:0000256" key="6">
    <source>
        <dbReference type="ARBA" id="ARBA00022741"/>
    </source>
</evidence>
<dbReference type="InterPro" id="IPR001945">
    <property type="entry name" value="RAD3/XPD"/>
</dbReference>
<organism evidence="20 21">
    <name type="scientific">Babesia microti (strain RI)</name>
    <dbReference type="NCBI Taxonomy" id="1133968"/>
    <lineage>
        <taxon>Eukaryota</taxon>
        <taxon>Sar</taxon>
        <taxon>Alveolata</taxon>
        <taxon>Apicomplexa</taxon>
        <taxon>Aconoidasida</taxon>
        <taxon>Piroplasmida</taxon>
        <taxon>Babesiidae</taxon>
        <taxon>Babesia</taxon>
    </lineage>
</organism>
<keyword evidence="16" id="KW-0539">Nucleus</keyword>
<reference evidence="20 21" key="3">
    <citation type="journal article" date="2016" name="Sci. Rep.">
        <title>Genome-wide diversity and gene expression profiling of Babesia microti isolates identify polymorphic genes that mediate host-pathogen interactions.</title>
        <authorList>
            <person name="Silva J.C."/>
            <person name="Cornillot E."/>
            <person name="McCracken C."/>
            <person name="Usmani-Brown S."/>
            <person name="Dwivedi A."/>
            <person name="Ifeonu O.O."/>
            <person name="Crabtree J."/>
            <person name="Gotia H.T."/>
            <person name="Virji A.Z."/>
            <person name="Reynes C."/>
            <person name="Colinge J."/>
            <person name="Kumar V."/>
            <person name="Lawres L."/>
            <person name="Pazzi J.E."/>
            <person name="Pablo J.V."/>
            <person name="Hung C."/>
            <person name="Brancato J."/>
            <person name="Kumari P."/>
            <person name="Orvis J."/>
            <person name="Tretina K."/>
            <person name="Chibucos M."/>
            <person name="Ott S."/>
            <person name="Sadzewicz L."/>
            <person name="Sengamalay N."/>
            <person name="Shetty A.C."/>
            <person name="Su Q."/>
            <person name="Tallon L."/>
            <person name="Fraser C.M."/>
            <person name="Frutos R."/>
            <person name="Molina D.M."/>
            <person name="Krause P.J."/>
            <person name="Ben Mamoun C."/>
        </authorList>
    </citation>
    <scope>NUCLEOTIDE SEQUENCE [LARGE SCALE GENOMIC DNA]</scope>
    <source>
        <strain evidence="20 21">RI</strain>
    </source>
</reference>
<dbReference type="InterPro" id="IPR010614">
    <property type="entry name" value="RAD3-like_helicase_DEAD"/>
</dbReference>
<dbReference type="Proteomes" id="UP000002899">
    <property type="component" value="Chromosome II"/>
</dbReference>
<dbReference type="PRINTS" id="PR00852">
    <property type="entry name" value="XRODRMPGMNTD"/>
</dbReference>
<feature type="domain" description="Helicase ATP-binding" evidence="19">
    <location>
        <begin position="8"/>
        <end position="322"/>
    </location>
</feature>
<keyword evidence="9" id="KW-0347">Helicase</keyword>
<dbReference type="Pfam" id="PF13307">
    <property type="entry name" value="Helicase_C_2"/>
    <property type="match status" value="1"/>
</dbReference>
<keyword evidence="15" id="KW-0413">Isomerase</keyword>
<dbReference type="CDD" id="cd18788">
    <property type="entry name" value="SF2_C_XPD"/>
    <property type="match status" value="1"/>
</dbReference>
<dbReference type="FunFam" id="3.40.50.300:FF:000135">
    <property type="entry name" value="DNA repair helicase RAD3, putative"/>
    <property type="match status" value="1"/>
</dbReference>
<dbReference type="InterPro" id="IPR010643">
    <property type="entry name" value="HBB"/>
</dbReference>
<reference evidence="20 21" key="2">
    <citation type="journal article" date="2013" name="PLoS ONE">
        <title>Whole genome mapping and re-organization of the nuclear and mitochondrial genomes of Babesia microti isolates.</title>
        <authorList>
            <person name="Cornillot E."/>
            <person name="Dassouli A."/>
            <person name="Garg A."/>
            <person name="Pachikara N."/>
            <person name="Randazzo S."/>
            <person name="Depoix D."/>
            <person name="Carcy B."/>
            <person name="Delbecq S."/>
            <person name="Frutos R."/>
            <person name="Silva J.C."/>
            <person name="Sutton R."/>
            <person name="Krause P.J."/>
            <person name="Mamoun C.B."/>
        </authorList>
    </citation>
    <scope>NUCLEOTIDE SEQUENCE [LARGE SCALE GENOMIC DNA]</scope>
    <source>
        <strain evidence="20 21">RI</strain>
    </source>
</reference>
<dbReference type="EC" id="5.6.2.3" evidence="17"/>
<reference evidence="20 21" key="1">
    <citation type="journal article" date="2012" name="Nucleic Acids Res.">
        <title>Sequencing of the smallest Apicomplexan genome from the human pathogen Babesia microti.</title>
        <authorList>
            <person name="Cornillot E."/>
            <person name="Hadj-Kaddour K."/>
            <person name="Dassouli A."/>
            <person name="Noel B."/>
            <person name="Ranwez V."/>
            <person name="Vacherie B."/>
            <person name="Augagneur Y."/>
            <person name="Bres V."/>
            <person name="Duclos A."/>
            <person name="Randazzo S."/>
            <person name="Carcy B."/>
            <person name="Debierre-Grockiego F."/>
            <person name="Delbecq S."/>
            <person name="Moubri-Menage K."/>
            <person name="Shams-Eldin H."/>
            <person name="Usmani-Brown S."/>
            <person name="Bringaud F."/>
            <person name="Wincker P."/>
            <person name="Vivares C.P."/>
            <person name="Schwarz R.T."/>
            <person name="Schetters T.P."/>
            <person name="Krause P.J."/>
            <person name="Gorenflot A."/>
            <person name="Berry V."/>
            <person name="Barbe V."/>
            <person name="Ben Mamoun C."/>
        </authorList>
    </citation>
    <scope>NUCLEOTIDE SEQUENCE [LARGE SCALE GENOMIC DNA]</scope>
    <source>
        <strain evidence="20 21">RI</strain>
    </source>
</reference>
<dbReference type="GO" id="GO:0006366">
    <property type="term" value="P:transcription by RNA polymerase II"/>
    <property type="evidence" value="ECO:0007669"/>
    <property type="project" value="TreeGrafter"/>
</dbReference>
<dbReference type="SMART" id="SM00491">
    <property type="entry name" value="HELICc2"/>
    <property type="match status" value="1"/>
</dbReference>
<evidence type="ECO:0000256" key="3">
    <source>
        <dbReference type="ARBA" id="ARBA00009146"/>
    </source>
</evidence>
<evidence type="ECO:0000256" key="4">
    <source>
        <dbReference type="ARBA" id="ARBA00022485"/>
    </source>
</evidence>